<keyword evidence="7" id="KW-1185">Reference proteome</keyword>
<dbReference type="PANTHER" id="PTHR46811">
    <property type="entry name" value="COILED-COIL-HELIX-COILED-COIL-HELIX DOMAIN-CONTAINING PROTEIN 7"/>
    <property type="match status" value="1"/>
</dbReference>
<organism evidence="6 7">
    <name type="scientific">Diversispora epigaea</name>
    <dbReference type="NCBI Taxonomy" id="1348612"/>
    <lineage>
        <taxon>Eukaryota</taxon>
        <taxon>Fungi</taxon>
        <taxon>Fungi incertae sedis</taxon>
        <taxon>Mucoromycota</taxon>
        <taxon>Glomeromycotina</taxon>
        <taxon>Glomeromycetes</taxon>
        <taxon>Diversisporales</taxon>
        <taxon>Diversisporaceae</taxon>
        <taxon>Diversispora</taxon>
    </lineage>
</organism>
<evidence type="ECO:0000256" key="2">
    <source>
        <dbReference type="ARBA" id="ARBA00004569"/>
    </source>
</evidence>
<dbReference type="SUPFAM" id="SSF47072">
    <property type="entry name" value="Cysteine alpha-hairpin motif"/>
    <property type="match status" value="1"/>
</dbReference>
<comment type="function">
    <text evidence="1">Required for the assembly of cytochrome c oxidase.</text>
</comment>
<dbReference type="AlphaFoldDB" id="A0A397HU61"/>
<evidence type="ECO:0000313" key="7">
    <source>
        <dbReference type="Proteomes" id="UP000266861"/>
    </source>
</evidence>
<evidence type="ECO:0000313" key="6">
    <source>
        <dbReference type="EMBL" id="RHZ65106.1"/>
    </source>
</evidence>
<reference evidence="6 7" key="1">
    <citation type="submission" date="2018-08" db="EMBL/GenBank/DDBJ databases">
        <title>Genome and evolution of the arbuscular mycorrhizal fungus Diversispora epigaea (formerly Glomus versiforme) and its bacterial endosymbionts.</title>
        <authorList>
            <person name="Sun X."/>
            <person name="Fei Z."/>
            <person name="Harrison M."/>
        </authorList>
    </citation>
    <scope>NUCLEOTIDE SEQUENCE [LARGE SCALE GENOMIC DNA]</scope>
    <source>
        <strain evidence="6 7">IT104</strain>
    </source>
</reference>
<keyword evidence="3" id="KW-0496">Mitochondrion</keyword>
<dbReference type="InterPro" id="IPR051040">
    <property type="entry name" value="COX23"/>
</dbReference>
<keyword evidence="4" id="KW-1015">Disulfide bond</keyword>
<dbReference type="PROSITE" id="PS51808">
    <property type="entry name" value="CHCH"/>
    <property type="match status" value="1"/>
</dbReference>
<proteinExistence type="predicted"/>
<name>A0A397HU61_9GLOM</name>
<dbReference type="Gene3D" id="1.10.287.1130">
    <property type="entry name" value="CytochromE C oxidase copper chaperone"/>
    <property type="match status" value="1"/>
</dbReference>
<gene>
    <name evidence="5" type="ORF">Glove_319g123</name>
    <name evidence="6" type="ORF">Glove_319g124</name>
</gene>
<evidence type="ECO:0000256" key="4">
    <source>
        <dbReference type="ARBA" id="ARBA00023157"/>
    </source>
</evidence>
<dbReference type="STRING" id="1348612.A0A397HU61"/>
<evidence type="ECO:0008006" key="8">
    <source>
        <dbReference type="Google" id="ProtNLM"/>
    </source>
</evidence>
<dbReference type="Proteomes" id="UP000266861">
    <property type="component" value="Unassembled WGS sequence"/>
</dbReference>
<accession>A0A397HU61</accession>
<dbReference type="InterPro" id="IPR009069">
    <property type="entry name" value="Cys_alpha_HP_mot_SF"/>
</dbReference>
<sequence>MTDMTDIPSATLPTHKVYKYKQNSQFLDPCQEQTLASMKCLEENNFAKHKCQAYFLNFKECKKKWTVERREMRKKGLL</sequence>
<dbReference type="PANTHER" id="PTHR46811:SF1">
    <property type="entry name" value="COILED-COIL-HELIX-COILED-COIL-HELIX DOMAIN-CONTAINING PROTEIN 7"/>
    <property type="match status" value="1"/>
</dbReference>
<dbReference type="GO" id="GO:0005758">
    <property type="term" value="C:mitochondrial intermembrane space"/>
    <property type="evidence" value="ECO:0007669"/>
    <property type="project" value="UniProtKB-SubCell"/>
</dbReference>
<protein>
    <recommendedName>
        <fullName evidence="8">CHCH domain-containing protein</fullName>
    </recommendedName>
</protein>
<evidence type="ECO:0000256" key="1">
    <source>
        <dbReference type="ARBA" id="ARBA00003875"/>
    </source>
</evidence>
<dbReference type="EMBL" id="PQFF01000291">
    <property type="protein sequence ID" value="RHZ65106.1"/>
    <property type="molecule type" value="Genomic_DNA"/>
</dbReference>
<evidence type="ECO:0000256" key="3">
    <source>
        <dbReference type="ARBA" id="ARBA00023128"/>
    </source>
</evidence>
<dbReference type="GO" id="GO:0033108">
    <property type="term" value="P:mitochondrial respiratory chain complex assembly"/>
    <property type="evidence" value="ECO:0007669"/>
    <property type="project" value="TreeGrafter"/>
</dbReference>
<comment type="caution">
    <text evidence="6">The sequence shown here is derived from an EMBL/GenBank/DDBJ whole genome shotgun (WGS) entry which is preliminary data.</text>
</comment>
<dbReference type="OrthoDB" id="9971592at2759"/>
<dbReference type="EMBL" id="PQFF01000291">
    <property type="protein sequence ID" value="RHZ65101.1"/>
    <property type="molecule type" value="Genomic_DNA"/>
</dbReference>
<evidence type="ECO:0000313" key="5">
    <source>
        <dbReference type="EMBL" id="RHZ65101.1"/>
    </source>
</evidence>
<comment type="subcellular location">
    <subcellularLocation>
        <location evidence="2">Mitochondrion intermembrane space</location>
    </subcellularLocation>
</comment>